<dbReference type="PANTHER" id="PTHR38099">
    <property type="entry name" value="LARGE RIBOSOMAL RNA SUBUNIT ACCUMULATION PROTEIN YCED"/>
    <property type="match status" value="1"/>
</dbReference>
<evidence type="ECO:0000256" key="1">
    <source>
        <dbReference type="ARBA" id="ARBA00002868"/>
    </source>
</evidence>
<comment type="function">
    <text evidence="1">Plays a role in synthesis, processing and/or stability of 23S rRNA.</text>
</comment>
<keyword evidence="4" id="KW-0690">Ribosome biogenesis</keyword>
<evidence type="ECO:0000256" key="3">
    <source>
        <dbReference type="ARBA" id="ARBA00015716"/>
    </source>
</evidence>
<dbReference type="OrthoDB" id="9786771at2"/>
<dbReference type="Pfam" id="PF02620">
    <property type="entry name" value="YceD"/>
    <property type="match status" value="1"/>
</dbReference>
<name>A0A1H6QB44_9GAMM</name>
<proteinExistence type="inferred from homology"/>
<dbReference type="Proteomes" id="UP000242999">
    <property type="component" value="Unassembled WGS sequence"/>
</dbReference>
<evidence type="ECO:0000256" key="4">
    <source>
        <dbReference type="ARBA" id="ARBA00022517"/>
    </source>
</evidence>
<protein>
    <recommendedName>
        <fullName evidence="3">Large ribosomal RNA subunit accumulation protein YceD</fullName>
    </recommendedName>
    <alternativeName>
        <fullName evidence="5">23S rRNA accumulation protein YceD</fullName>
    </alternativeName>
</protein>
<evidence type="ECO:0000256" key="2">
    <source>
        <dbReference type="ARBA" id="ARBA00010740"/>
    </source>
</evidence>
<dbReference type="AlphaFoldDB" id="A0A1H6QB44"/>
<dbReference type="EMBL" id="FNYH01000001">
    <property type="protein sequence ID" value="SEI39076.1"/>
    <property type="molecule type" value="Genomic_DNA"/>
</dbReference>
<comment type="similarity">
    <text evidence="2">Belongs to the DUF177 domain family.</text>
</comment>
<reference evidence="7" key="1">
    <citation type="submission" date="2016-10" db="EMBL/GenBank/DDBJ databases">
        <authorList>
            <person name="Varghese N."/>
            <person name="Submissions S."/>
        </authorList>
    </citation>
    <scope>NUCLEOTIDE SEQUENCE [LARGE SCALE GENOMIC DNA]</scope>
    <source>
        <strain evidence="7">DSM 7165</strain>
    </source>
</reference>
<evidence type="ECO:0000313" key="6">
    <source>
        <dbReference type="EMBL" id="SEI39076.1"/>
    </source>
</evidence>
<organism evidence="6 7">
    <name type="scientific">Allopseudospirillum japonicum</name>
    <dbReference type="NCBI Taxonomy" id="64971"/>
    <lineage>
        <taxon>Bacteria</taxon>
        <taxon>Pseudomonadati</taxon>
        <taxon>Pseudomonadota</taxon>
        <taxon>Gammaproteobacteria</taxon>
        <taxon>Oceanospirillales</taxon>
        <taxon>Oceanospirillaceae</taxon>
        <taxon>Allopseudospirillum</taxon>
    </lineage>
</organism>
<evidence type="ECO:0000313" key="7">
    <source>
        <dbReference type="Proteomes" id="UP000242999"/>
    </source>
</evidence>
<dbReference type="GO" id="GO:0005829">
    <property type="term" value="C:cytosol"/>
    <property type="evidence" value="ECO:0007669"/>
    <property type="project" value="TreeGrafter"/>
</dbReference>
<keyword evidence="7" id="KW-1185">Reference proteome</keyword>
<dbReference type="InterPro" id="IPR003772">
    <property type="entry name" value="YceD"/>
</dbReference>
<dbReference type="PANTHER" id="PTHR38099:SF1">
    <property type="entry name" value="LARGE RIBOSOMAL RNA SUBUNIT ACCUMULATION PROTEIN YCED"/>
    <property type="match status" value="1"/>
</dbReference>
<sequence length="175" mass="19468">MFTEQLPLRVDPYKMAKAASEFQTSLSLADLTRVAELLTHTQGVLTLQLSFAIDPQGIRTISGHIQGEVEVLCQRCLQPMPWTLDSEFTWGIVHQDADAANLPRAYEPVVLEGEELELLPVLEDEVILSLPQAPYHKAGDCKLDLSQVHVEETASKAAPSKENPFSVLKKLKQKH</sequence>
<accession>A0A1H6QB44</accession>
<evidence type="ECO:0000256" key="5">
    <source>
        <dbReference type="ARBA" id="ARBA00031841"/>
    </source>
</evidence>
<dbReference type="STRING" id="64971.SAMN05421831_101211"/>
<dbReference type="InterPro" id="IPR039255">
    <property type="entry name" value="YceD_bac"/>
</dbReference>
<dbReference type="GO" id="GO:0042254">
    <property type="term" value="P:ribosome biogenesis"/>
    <property type="evidence" value="ECO:0007669"/>
    <property type="project" value="UniProtKB-KW"/>
</dbReference>
<gene>
    <name evidence="6" type="ORF">SAMN05421831_101211</name>
</gene>